<name>A0A563DSY9_9MICO</name>
<reference evidence="3 4" key="2">
    <citation type="submission" date="2019-08" db="EMBL/GenBank/DDBJ databases">
        <title>Jejuicoccus antrihumi gen. nov., sp. nov., a new member of the family Dermacoccaceae isolated from a cave.</title>
        <authorList>
            <person name="Schumann P."/>
            <person name="Kim I.S."/>
        </authorList>
    </citation>
    <scope>NUCLEOTIDE SEQUENCE [LARGE SCALE GENOMIC DNA]</scope>
    <source>
        <strain evidence="3 4">C5-26</strain>
    </source>
</reference>
<gene>
    <name evidence="3" type="ORF">FGL98_22460</name>
</gene>
<evidence type="ECO:0000256" key="1">
    <source>
        <dbReference type="ARBA" id="ARBA00022679"/>
    </source>
</evidence>
<comment type="caution">
    <text evidence="3">The sequence shown here is derived from an EMBL/GenBank/DDBJ whole genome shotgun (WGS) entry which is preliminary data.</text>
</comment>
<dbReference type="Gene3D" id="3.30.1540.10">
    <property type="entry name" value="formyl-coa transferase, domain 3"/>
    <property type="match status" value="1"/>
</dbReference>
<dbReference type="OrthoDB" id="9797653at2"/>
<keyword evidence="1 3" id="KW-0808">Transferase</keyword>
<dbReference type="Proteomes" id="UP000320244">
    <property type="component" value="Unassembled WGS sequence"/>
</dbReference>
<dbReference type="Gene3D" id="3.40.50.10540">
    <property type="entry name" value="Crotonobetainyl-coa:carnitine coa-transferase, domain 1"/>
    <property type="match status" value="1"/>
</dbReference>
<protein>
    <submittedName>
        <fullName evidence="3">CoA transferase</fullName>
    </submittedName>
</protein>
<dbReference type="RefSeq" id="WP_146320715.1">
    <property type="nucleotide sequence ID" value="NZ_VCQV01000049.1"/>
</dbReference>
<feature type="compositionally biased region" description="Polar residues" evidence="2">
    <location>
        <begin position="388"/>
        <end position="398"/>
    </location>
</feature>
<dbReference type="PANTHER" id="PTHR48207:SF3">
    <property type="entry name" value="SUCCINATE--HYDROXYMETHYLGLUTARATE COA-TRANSFERASE"/>
    <property type="match status" value="1"/>
</dbReference>
<keyword evidence="4" id="KW-1185">Reference proteome</keyword>
<dbReference type="InterPro" id="IPR003673">
    <property type="entry name" value="CoA-Trfase_fam_III"/>
</dbReference>
<evidence type="ECO:0000313" key="4">
    <source>
        <dbReference type="Proteomes" id="UP000320244"/>
    </source>
</evidence>
<evidence type="ECO:0000313" key="3">
    <source>
        <dbReference type="EMBL" id="TWP33052.1"/>
    </source>
</evidence>
<dbReference type="PANTHER" id="PTHR48207">
    <property type="entry name" value="SUCCINATE--HYDROXYMETHYLGLUTARATE COA-TRANSFERASE"/>
    <property type="match status" value="1"/>
</dbReference>
<feature type="compositionally biased region" description="Basic and acidic residues" evidence="2">
    <location>
        <begin position="365"/>
        <end position="387"/>
    </location>
</feature>
<dbReference type="InterPro" id="IPR050483">
    <property type="entry name" value="CoA-transferase_III_domain"/>
</dbReference>
<dbReference type="InterPro" id="IPR023606">
    <property type="entry name" value="CoA-Trfase_III_dom_1_sf"/>
</dbReference>
<sequence length="398" mass="41801">MTAPLEGMVVADFSRVLAGPLATTTLADLGAEVIKVERPDSGDDTRRWGPPWTATSSAYFECANRSKKSISLDLTDPADRALAQELAARADILVENHKVGALDRFGLGYDQVSESNPRIVYCSVSGFGSRDGAALPGYDFLVQAVGGLMSITGETDGEPMKVGVALVDVLTGKDAVIGILAALSARARTGTGEHVEVNLLSSLLGSLANQASSYLATGVNPSHLGNAHPSIAPYQTLRCQDGLLAVTCGNDAQFARLADEAGRPELAADPRFATNPERVAHRAELVTELELALSVADAASWSERLTQAGVPAGKVGDIGSGIALARRLGLGPTVHVGPDHPPQVRHAVTYSRSVTRTPTPPPSLGEHDAEIRSWLLDRDTGAERRDQQPSTHPTVSNG</sequence>
<dbReference type="EMBL" id="VCQV01000049">
    <property type="protein sequence ID" value="TWP33052.1"/>
    <property type="molecule type" value="Genomic_DNA"/>
</dbReference>
<dbReference type="GO" id="GO:0008410">
    <property type="term" value="F:CoA-transferase activity"/>
    <property type="evidence" value="ECO:0007669"/>
    <property type="project" value="TreeGrafter"/>
</dbReference>
<feature type="region of interest" description="Disordered" evidence="2">
    <location>
        <begin position="350"/>
        <end position="398"/>
    </location>
</feature>
<organism evidence="3 4">
    <name type="scientific">Leekyejoonella antrihumi</name>
    <dbReference type="NCBI Taxonomy" id="1660198"/>
    <lineage>
        <taxon>Bacteria</taxon>
        <taxon>Bacillati</taxon>
        <taxon>Actinomycetota</taxon>
        <taxon>Actinomycetes</taxon>
        <taxon>Micrococcales</taxon>
        <taxon>Dermacoccaceae</taxon>
        <taxon>Leekyejoonella</taxon>
    </lineage>
</organism>
<reference evidence="3 4" key="1">
    <citation type="submission" date="2019-05" db="EMBL/GenBank/DDBJ databases">
        <authorList>
            <person name="Lee S.D."/>
        </authorList>
    </citation>
    <scope>NUCLEOTIDE SEQUENCE [LARGE SCALE GENOMIC DNA]</scope>
    <source>
        <strain evidence="3 4">C5-26</strain>
    </source>
</reference>
<evidence type="ECO:0000256" key="2">
    <source>
        <dbReference type="SAM" id="MobiDB-lite"/>
    </source>
</evidence>
<dbReference type="Pfam" id="PF02515">
    <property type="entry name" value="CoA_transf_3"/>
    <property type="match status" value="1"/>
</dbReference>
<dbReference type="InterPro" id="IPR044855">
    <property type="entry name" value="CoA-Trfase_III_dom3_sf"/>
</dbReference>
<dbReference type="SUPFAM" id="SSF89796">
    <property type="entry name" value="CoA-transferase family III (CaiB/BaiF)"/>
    <property type="match status" value="1"/>
</dbReference>
<proteinExistence type="predicted"/>
<dbReference type="AlphaFoldDB" id="A0A563DSY9"/>
<accession>A0A563DSY9</accession>